<gene>
    <name evidence="7" type="primary">speA_3</name>
    <name evidence="7" type="ORF">LEUCIP111803_01592</name>
</gene>
<proteinExistence type="predicted"/>
<dbReference type="GO" id="GO:0008792">
    <property type="term" value="F:arginine decarboxylase activity"/>
    <property type="evidence" value="ECO:0007669"/>
    <property type="project" value="UniProtKB-EC"/>
</dbReference>
<organism evidence="7 8">
    <name type="scientific">Leucobacter soli</name>
    <dbReference type="NCBI Taxonomy" id="2812850"/>
    <lineage>
        <taxon>Bacteria</taxon>
        <taxon>Bacillati</taxon>
        <taxon>Actinomycetota</taxon>
        <taxon>Actinomycetes</taxon>
        <taxon>Micrococcales</taxon>
        <taxon>Microbacteriaceae</taxon>
        <taxon>Leucobacter</taxon>
    </lineage>
</organism>
<dbReference type="InterPro" id="IPR008286">
    <property type="entry name" value="Prn/Lys/Arg_de-COase_C"/>
</dbReference>
<dbReference type="Pfam" id="PF03711">
    <property type="entry name" value="OKR_DC_1_C"/>
    <property type="match status" value="1"/>
</dbReference>
<evidence type="ECO:0000259" key="5">
    <source>
        <dbReference type="Pfam" id="PF01276"/>
    </source>
</evidence>
<dbReference type="PANTHER" id="PTHR43277">
    <property type="entry name" value="ARGININE DECARBOXYLASE"/>
    <property type="match status" value="1"/>
</dbReference>
<dbReference type="EC" id="4.1.1.19" evidence="7"/>
<dbReference type="AlphaFoldDB" id="A0A916K0Y9"/>
<keyword evidence="3" id="KW-0663">Pyridoxal phosphate</keyword>
<protein>
    <submittedName>
        <fullName evidence="7">Arginine decarboxylase</fullName>
        <ecNumber evidence="7">4.1.1.19</ecNumber>
    </submittedName>
</protein>
<keyword evidence="8" id="KW-1185">Reference proteome</keyword>
<dbReference type="Proteomes" id="UP000693892">
    <property type="component" value="Unassembled WGS sequence"/>
</dbReference>
<dbReference type="InterPro" id="IPR000310">
    <property type="entry name" value="Orn/Lys/Arg_deCO2ase_major_dom"/>
</dbReference>
<dbReference type="PANTHER" id="PTHR43277:SF4">
    <property type="entry name" value="ARGININE DECARBOXYLASE"/>
    <property type="match status" value="1"/>
</dbReference>
<dbReference type="InterPro" id="IPR052357">
    <property type="entry name" value="Orn_Lys_Arg_decarboxylase-I"/>
</dbReference>
<keyword evidence="4 7" id="KW-0456">Lyase</keyword>
<dbReference type="Pfam" id="PF01276">
    <property type="entry name" value="OKR_DC_1"/>
    <property type="match status" value="1"/>
</dbReference>
<evidence type="ECO:0000313" key="8">
    <source>
        <dbReference type="Proteomes" id="UP000693892"/>
    </source>
</evidence>
<feature type="domain" description="Orn/Lys/Arg decarboxylase C-terminal" evidence="6">
    <location>
        <begin position="470"/>
        <end position="517"/>
    </location>
</feature>
<evidence type="ECO:0000256" key="1">
    <source>
        <dbReference type="ARBA" id="ARBA00001933"/>
    </source>
</evidence>
<dbReference type="RefSeq" id="WP_218115216.1">
    <property type="nucleotide sequence ID" value="NZ_CAJVAP010000016.1"/>
</dbReference>
<evidence type="ECO:0000259" key="6">
    <source>
        <dbReference type="Pfam" id="PF03711"/>
    </source>
</evidence>
<evidence type="ECO:0000256" key="3">
    <source>
        <dbReference type="ARBA" id="ARBA00022898"/>
    </source>
</evidence>
<comment type="cofactor">
    <cofactor evidence="1">
        <name>pyridoxal 5'-phosphate</name>
        <dbReference type="ChEBI" id="CHEBI:597326"/>
    </cofactor>
</comment>
<feature type="domain" description="Orn/Lys/Arg decarboxylases family 1 pyridoxal-P attachment site" evidence="5">
    <location>
        <begin position="123"/>
        <end position="358"/>
    </location>
</feature>
<evidence type="ECO:0000313" key="7">
    <source>
        <dbReference type="EMBL" id="CAG7612639.1"/>
    </source>
</evidence>
<evidence type="ECO:0000256" key="4">
    <source>
        <dbReference type="ARBA" id="ARBA00023239"/>
    </source>
</evidence>
<accession>A0A916K0Y9</accession>
<keyword evidence="2" id="KW-0210">Decarboxylase</keyword>
<dbReference type="EMBL" id="CAJVAP010000016">
    <property type="protein sequence ID" value="CAG7612639.1"/>
    <property type="molecule type" value="Genomic_DNA"/>
</dbReference>
<name>A0A916K0Y9_9MICO</name>
<evidence type="ECO:0000256" key="2">
    <source>
        <dbReference type="ARBA" id="ARBA00022793"/>
    </source>
</evidence>
<sequence>MTVPAAAAADVTDATDVRITDDLLFAGLSGAAGVADATDVAEPTGDAEIPPQQFEAPFADGLRALAAHDWQRMHVPAHHGSAENAPGVSGLVGAEGLAIDFPMLFSNVDQSTWRLVTPGRVTPLMRAQELAAEAWGASRTWFVTTGASGCNHIATTVVRGLGDECIVQRSVHSSVIDGITRLDLTPHFVHGTVDTGLGAAHGVTASQVEAALAAHPGSAAVYLVSPSYFGAVADIAAIADVAHRHDVPLVVDEAWGAHFGLHPALPTNAVRLGADLVISSTQKGAGSLAQSAMLQLGHGAQAERLEELVDRVVRSYQSTSTSSILLASLDEARRHLVTHPEMIERALASASRIRELVRGDRRFRDATPDILAVPDSIANDPFKIAIDTRGAGITGGDAHHLLLRDHRVYCELSTPAALLLLVGATSPVDVDRFWGALQSLPEAETEPERPVSLPASCERAMGLGEAFFSPVEFVPYTAAVGRVSADSLAAYPPGVPNVLPGETLSAEVVAFLRATAAAPSGYVRGAADPSLDQFRVVASTPAQQRSATSAR</sequence>
<comment type="caution">
    <text evidence="7">The sequence shown here is derived from an EMBL/GenBank/DDBJ whole genome shotgun (WGS) entry which is preliminary data.</text>
</comment>
<reference evidence="7" key="1">
    <citation type="submission" date="2021-06" db="EMBL/GenBank/DDBJ databases">
        <authorList>
            <person name="Criscuolo A."/>
        </authorList>
    </citation>
    <scope>NUCLEOTIDE SEQUENCE</scope>
    <source>
        <strain evidence="7">CIP111803</strain>
    </source>
</reference>